<dbReference type="EMBL" id="JBHTAJ010000092">
    <property type="protein sequence ID" value="MFC7184190.1"/>
    <property type="molecule type" value="Genomic_DNA"/>
</dbReference>
<evidence type="ECO:0000256" key="2">
    <source>
        <dbReference type="SAM" id="Phobius"/>
    </source>
</evidence>
<dbReference type="RefSeq" id="WP_345704038.1">
    <property type="nucleotide sequence ID" value="NZ_BAABKV010000001.1"/>
</dbReference>
<accession>A0ABW2G3S7</accession>
<feature type="region of interest" description="Disordered" evidence="1">
    <location>
        <begin position="84"/>
        <end position="138"/>
    </location>
</feature>
<protein>
    <submittedName>
        <fullName evidence="3">DUF6480 family protein</fullName>
    </submittedName>
</protein>
<evidence type="ECO:0000313" key="4">
    <source>
        <dbReference type="Proteomes" id="UP001596435"/>
    </source>
</evidence>
<feature type="transmembrane region" description="Helical" evidence="2">
    <location>
        <begin position="148"/>
        <end position="169"/>
    </location>
</feature>
<evidence type="ECO:0000313" key="3">
    <source>
        <dbReference type="EMBL" id="MFC7184190.1"/>
    </source>
</evidence>
<comment type="caution">
    <text evidence="3">The sequence shown here is derived from an EMBL/GenBank/DDBJ whole genome shotgun (WGS) entry which is preliminary data.</text>
</comment>
<organism evidence="3 4">
    <name type="scientific">Kitasatospora paranensis</name>
    <dbReference type="NCBI Taxonomy" id="258053"/>
    <lineage>
        <taxon>Bacteria</taxon>
        <taxon>Bacillati</taxon>
        <taxon>Actinomycetota</taxon>
        <taxon>Actinomycetes</taxon>
        <taxon>Kitasatosporales</taxon>
        <taxon>Streptomycetaceae</taxon>
        <taxon>Kitasatospora</taxon>
    </lineage>
</organism>
<dbReference type="Proteomes" id="UP001596435">
    <property type="component" value="Unassembled WGS sequence"/>
</dbReference>
<sequence>MAAAGSDIPLSEDQADLYAWAGALGWSVDGGTPVARDLLRIRRSGRLVEAHFWHDGGFRFARAHGPDGPDLELDLPSTLDFLEHHGTDLGDGPAPSGAAVSKPVPPSEAGTAAHAPPAGVPPQETRPGEGSTTAGISVPEPTEVRRAWGPWPIAVLAVLVACVVLFFIARAAG</sequence>
<gene>
    <name evidence="3" type="ORF">ACFQMG_32035</name>
</gene>
<keyword evidence="2" id="KW-0472">Membrane</keyword>
<keyword evidence="4" id="KW-1185">Reference proteome</keyword>
<name>A0ABW2G3S7_9ACTN</name>
<dbReference type="Pfam" id="PF20088">
    <property type="entry name" value="DUF6480"/>
    <property type="match status" value="1"/>
</dbReference>
<keyword evidence="2" id="KW-0812">Transmembrane</keyword>
<reference evidence="4" key="1">
    <citation type="journal article" date="2019" name="Int. J. Syst. Evol. Microbiol.">
        <title>The Global Catalogue of Microorganisms (GCM) 10K type strain sequencing project: providing services to taxonomists for standard genome sequencing and annotation.</title>
        <authorList>
            <consortium name="The Broad Institute Genomics Platform"/>
            <consortium name="The Broad Institute Genome Sequencing Center for Infectious Disease"/>
            <person name="Wu L."/>
            <person name="Ma J."/>
        </authorList>
    </citation>
    <scope>NUCLEOTIDE SEQUENCE [LARGE SCALE GENOMIC DNA]</scope>
    <source>
        <strain evidence="4">CGMCC 1.12859</strain>
    </source>
</reference>
<dbReference type="InterPro" id="IPR045512">
    <property type="entry name" value="DUF6480"/>
</dbReference>
<keyword evidence="2" id="KW-1133">Transmembrane helix</keyword>
<proteinExistence type="predicted"/>
<evidence type="ECO:0000256" key="1">
    <source>
        <dbReference type="SAM" id="MobiDB-lite"/>
    </source>
</evidence>